<dbReference type="Proteomes" id="UP000182089">
    <property type="component" value="Unassembled WGS sequence"/>
</dbReference>
<dbReference type="Pfam" id="PF13472">
    <property type="entry name" value="Lipase_GDSL_2"/>
    <property type="match status" value="1"/>
</dbReference>
<dbReference type="InterPro" id="IPR013830">
    <property type="entry name" value="SGNH_hydro"/>
</dbReference>
<feature type="chain" id="PRO_5046642190" evidence="1">
    <location>
        <begin position="22"/>
        <end position="304"/>
    </location>
</feature>
<evidence type="ECO:0000313" key="4">
    <source>
        <dbReference type="Proteomes" id="UP000182089"/>
    </source>
</evidence>
<dbReference type="InterPro" id="IPR051532">
    <property type="entry name" value="Ester_Hydrolysis_Enzymes"/>
</dbReference>
<evidence type="ECO:0000313" key="3">
    <source>
        <dbReference type="EMBL" id="SEM48848.1"/>
    </source>
</evidence>
<reference evidence="3 4" key="1">
    <citation type="submission" date="2016-10" db="EMBL/GenBank/DDBJ databases">
        <authorList>
            <person name="Varghese N."/>
            <person name="Submissions S."/>
        </authorList>
    </citation>
    <scope>NUCLEOTIDE SEQUENCE [LARGE SCALE GENOMIC DNA]</scope>
    <source>
        <strain evidence="3 4">WC1T17</strain>
    </source>
</reference>
<dbReference type="InterPro" id="IPR036514">
    <property type="entry name" value="SGNH_hydro_sf"/>
</dbReference>
<accession>A0ABY1AA98</accession>
<dbReference type="Gene3D" id="3.40.50.1110">
    <property type="entry name" value="SGNH hydrolase"/>
    <property type="match status" value="1"/>
</dbReference>
<protein>
    <submittedName>
        <fullName evidence="3">Lysophospholipase L1</fullName>
    </submittedName>
</protein>
<dbReference type="PANTHER" id="PTHR30383:SF27">
    <property type="entry name" value="SPORE GERMINATION LIPASE LIPC"/>
    <property type="match status" value="1"/>
</dbReference>
<feature type="domain" description="SGNH hydrolase-type esterase" evidence="2">
    <location>
        <begin position="52"/>
        <end position="282"/>
    </location>
</feature>
<dbReference type="EMBL" id="FOCC01000003">
    <property type="protein sequence ID" value="SEM48848.1"/>
    <property type="molecule type" value="Genomic_DNA"/>
</dbReference>
<comment type="caution">
    <text evidence="3">The sequence shown here is derived from an EMBL/GenBank/DDBJ whole genome shotgun (WGS) entry which is preliminary data.</text>
</comment>
<dbReference type="SUPFAM" id="SSF52266">
    <property type="entry name" value="SGNH hydrolase"/>
    <property type="match status" value="1"/>
</dbReference>
<feature type="signal peptide" evidence="1">
    <location>
        <begin position="1"/>
        <end position="21"/>
    </location>
</feature>
<gene>
    <name evidence="3" type="ORF">SAMN05216431_103104</name>
</gene>
<organism evidence="3 4">
    <name type="scientific">Ligilactobacillus ruminis</name>
    <dbReference type="NCBI Taxonomy" id="1623"/>
    <lineage>
        <taxon>Bacteria</taxon>
        <taxon>Bacillati</taxon>
        <taxon>Bacillota</taxon>
        <taxon>Bacilli</taxon>
        <taxon>Lactobacillales</taxon>
        <taxon>Lactobacillaceae</taxon>
        <taxon>Ligilactobacillus</taxon>
    </lineage>
</organism>
<evidence type="ECO:0000259" key="2">
    <source>
        <dbReference type="Pfam" id="PF13472"/>
    </source>
</evidence>
<dbReference type="CDD" id="cd04506">
    <property type="entry name" value="SGNH_hydrolase_YpmR_like"/>
    <property type="match status" value="1"/>
</dbReference>
<name>A0ABY1AA98_9LACO</name>
<dbReference type="PANTHER" id="PTHR30383">
    <property type="entry name" value="THIOESTERASE 1/PROTEASE 1/LYSOPHOSPHOLIPASE L1"/>
    <property type="match status" value="1"/>
</dbReference>
<keyword evidence="1" id="KW-0732">Signal</keyword>
<proteinExistence type="predicted"/>
<evidence type="ECO:0000256" key="1">
    <source>
        <dbReference type="SAM" id="SignalP"/>
    </source>
</evidence>
<sequence>MLKINKNAALIFLGILLFSLATPLSNFCKQDTISTVKASKKSKKPTVKLVGVGDSLTHGVGGPNDFGGYVTMIKKQLEKKEKVKVRTKNYGKTGDRSDQITKRIATQKKLQKDLAKADVITLTVGGNDLMQVMQNNAEAMAKNKLSQVMPKAQKKYQKKLANLFESIRRYNQNAPIFIISIYNPFYVYFPQLTQMQKYTLIWNKLAKAQAEEDSNAYYVDICDRLSYGQYDGKSKQKLIKNTQTDLTELTSKELEKSLTDKSEKNDYLSAADHFHPNTQGYKYMTKKLYQVMEAHKNKWLKKGN</sequence>